<dbReference type="EMBL" id="KN831948">
    <property type="protein sequence ID" value="KIO12046.1"/>
    <property type="molecule type" value="Genomic_DNA"/>
</dbReference>
<dbReference type="Proteomes" id="UP000054217">
    <property type="component" value="Unassembled WGS sequence"/>
</dbReference>
<evidence type="ECO:0000313" key="3">
    <source>
        <dbReference type="Proteomes" id="UP000054217"/>
    </source>
</evidence>
<dbReference type="InParanoid" id="A0A0C3PSE2"/>
<feature type="region of interest" description="Disordered" evidence="1">
    <location>
        <begin position="1"/>
        <end position="23"/>
    </location>
</feature>
<name>A0A0C3PSE2_PISTI</name>
<organism evidence="2 3">
    <name type="scientific">Pisolithus tinctorius Marx 270</name>
    <dbReference type="NCBI Taxonomy" id="870435"/>
    <lineage>
        <taxon>Eukaryota</taxon>
        <taxon>Fungi</taxon>
        <taxon>Dikarya</taxon>
        <taxon>Basidiomycota</taxon>
        <taxon>Agaricomycotina</taxon>
        <taxon>Agaricomycetes</taxon>
        <taxon>Agaricomycetidae</taxon>
        <taxon>Boletales</taxon>
        <taxon>Sclerodermatineae</taxon>
        <taxon>Pisolithaceae</taxon>
        <taxon>Pisolithus</taxon>
    </lineage>
</organism>
<protein>
    <submittedName>
        <fullName evidence="2">Uncharacterized protein</fullName>
    </submittedName>
</protein>
<dbReference type="HOGENOM" id="CLU_1971426_0_0_1"/>
<evidence type="ECO:0000313" key="2">
    <source>
        <dbReference type="EMBL" id="KIO12046.1"/>
    </source>
</evidence>
<accession>A0A0C3PSE2</accession>
<gene>
    <name evidence="2" type="ORF">M404DRAFT_747722</name>
</gene>
<evidence type="ECO:0000256" key="1">
    <source>
        <dbReference type="SAM" id="MobiDB-lite"/>
    </source>
</evidence>
<dbReference type="AlphaFoldDB" id="A0A0C3PSE2"/>
<reference evidence="2 3" key="1">
    <citation type="submission" date="2014-04" db="EMBL/GenBank/DDBJ databases">
        <authorList>
            <consortium name="DOE Joint Genome Institute"/>
            <person name="Kuo A."/>
            <person name="Kohler A."/>
            <person name="Costa M.D."/>
            <person name="Nagy L.G."/>
            <person name="Floudas D."/>
            <person name="Copeland A."/>
            <person name="Barry K.W."/>
            <person name="Cichocki N."/>
            <person name="Veneault-Fourrey C."/>
            <person name="LaButti K."/>
            <person name="Lindquist E.A."/>
            <person name="Lipzen A."/>
            <person name="Lundell T."/>
            <person name="Morin E."/>
            <person name="Murat C."/>
            <person name="Sun H."/>
            <person name="Tunlid A."/>
            <person name="Henrissat B."/>
            <person name="Grigoriev I.V."/>
            <person name="Hibbett D.S."/>
            <person name="Martin F."/>
            <person name="Nordberg H.P."/>
            <person name="Cantor M.N."/>
            <person name="Hua S.X."/>
        </authorList>
    </citation>
    <scope>NUCLEOTIDE SEQUENCE [LARGE SCALE GENOMIC DNA]</scope>
    <source>
        <strain evidence="2 3">Marx 270</strain>
    </source>
</reference>
<proteinExistence type="predicted"/>
<sequence>MTTRGEPTHNASRRGTAWQGQQHNQNYTSLGLKAGASSFSNIFRSFIASRISSIASPIKSRGPQEYCSLELTPTKKRPRGIKNKSSDCVDTVYTPIAQPMIAESVRWDDVTEPRALESTASQSEYIF</sequence>
<reference evidence="3" key="2">
    <citation type="submission" date="2015-01" db="EMBL/GenBank/DDBJ databases">
        <title>Evolutionary Origins and Diversification of the Mycorrhizal Mutualists.</title>
        <authorList>
            <consortium name="DOE Joint Genome Institute"/>
            <consortium name="Mycorrhizal Genomics Consortium"/>
            <person name="Kohler A."/>
            <person name="Kuo A."/>
            <person name="Nagy L.G."/>
            <person name="Floudas D."/>
            <person name="Copeland A."/>
            <person name="Barry K.W."/>
            <person name="Cichocki N."/>
            <person name="Veneault-Fourrey C."/>
            <person name="LaButti K."/>
            <person name="Lindquist E.A."/>
            <person name="Lipzen A."/>
            <person name="Lundell T."/>
            <person name="Morin E."/>
            <person name="Murat C."/>
            <person name="Riley R."/>
            <person name="Ohm R."/>
            <person name="Sun H."/>
            <person name="Tunlid A."/>
            <person name="Henrissat B."/>
            <person name="Grigoriev I.V."/>
            <person name="Hibbett D.S."/>
            <person name="Martin F."/>
        </authorList>
    </citation>
    <scope>NUCLEOTIDE SEQUENCE [LARGE SCALE GENOMIC DNA]</scope>
    <source>
        <strain evidence="3">Marx 270</strain>
    </source>
</reference>
<keyword evidence="3" id="KW-1185">Reference proteome</keyword>